<organism evidence="1 2">
    <name type="scientific">Mycetocola lacteus</name>
    <dbReference type="NCBI Taxonomy" id="76637"/>
    <lineage>
        <taxon>Bacteria</taxon>
        <taxon>Bacillati</taxon>
        <taxon>Actinomycetota</taxon>
        <taxon>Actinomycetes</taxon>
        <taxon>Micrococcales</taxon>
        <taxon>Microbacteriaceae</taxon>
        <taxon>Mycetocola</taxon>
    </lineage>
</organism>
<name>A0A3L7APB7_9MICO</name>
<sequence>MSAGDKLLTYGGKIRWILGAYPAQIVDDQWFFKVEAQPKNEYGTKIKHAMFECYVGGSDTAPVVSDAYIY</sequence>
<comment type="caution">
    <text evidence="1">The sequence shown here is derived from an EMBL/GenBank/DDBJ whole genome shotgun (WGS) entry which is preliminary data.</text>
</comment>
<evidence type="ECO:0000313" key="2">
    <source>
        <dbReference type="Proteomes" id="UP000269438"/>
    </source>
</evidence>
<evidence type="ECO:0000313" key="1">
    <source>
        <dbReference type="EMBL" id="RLP82353.1"/>
    </source>
</evidence>
<accession>A0A3L7APB7</accession>
<proteinExistence type="predicted"/>
<dbReference type="EMBL" id="RCUY01000009">
    <property type="protein sequence ID" value="RLP82353.1"/>
    <property type="molecule type" value="Genomic_DNA"/>
</dbReference>
<reference evidence="1 2" key="1">
    <citation type="submission" date="2018-10" db="EMBL/GenBank/DDBJ databases">
        <authorList>
            <person name="Li J."/>
        </authorList>
    </citation>
    <scope>NUCLEOTIDE SEQUENCE [LARGE SCALE GENOMIC DNA]</scope>
    <source>
        <strain evidence="1 2">JCM 11654</strain>
    </source>
</reference>
<keyword evidence="2" id="KW-1185">Reference proteome</keyword>
<gene>
    <name evidence="1" type="ORF">D9V34_11255</name>
</gene>
<dbReference type="Proteomes" id="UP000269438">
    <property type="component" value="Unassembled WGS sequence"/>
</dbReference>
<protein>
    <submittedName>
        <fullName evidence="1">Uncharacterized protein</fullName>
    </submittedName>
</protein>
<dbReference type="AlphaFoldDB" id="A0A3L7APB7"/>